<dbReference type="Pfam" id="PF01370">
    <property type="entry name" value="Epimerase"/>
    <property type="match status" value="1"/>
</dbReference>
<reference evidence="4 5" key="1">
    <citation type="submission" date="2023-07" db="EMBL/GenBank/DDBJ databases">
        <title>Sequencing the genomes of 1000 actinobacteria strains.</title>
        <authorList>
            <person name="Klenk H.-P."/>
        </authorList>
    </citation>
    <scope>NUCLEOTIDE SEQUENCE [LARGE SCALE GENOMIC DNA]</scope>
    <source>
        <strain evidence="4 5">DSM 19515</strain>
    </source>
</reference>
<proteinExistence type="inferred from homology"/>
<feature type="domain" description="DUF1731" evidence="3">
    <location>
        <begin position="253"/>
        <end position="298"/>
    </location>
</feature>
<evidence type="ECO:0000313" key="5">
    <source>
        <dbReference type="Proteomes" id="UP001230145"/>
    </source>
</evidence>
<evidence type="ECO:0000259" key="3">
    <source>
        <dbReference type="Pfam" id="PF08338"/>
    </source>
</evidence>
<evidence type="ECO:0000256" key="1">
    <source>
        <dbReference type="ARBA" id="ARBA00009353"/>
    </source>
</evidence>
<dbReference type="InterPro" id="IPR036291">
    <property type="entry name" value="NAD(P)-bd_dom_sf"/>
</dbReference>
<dbReference type="NCBIfam" id="TIGR01777">
    <property type="entry name" value="yfcH"/>
    <property type="match status" value="1"/>
</dbReference>
<dbReference type="RefSeq" id="WP_307634682.1">
    <property type="nucleotide sequence ID" value="NZ_JAUSQL010000001.1"/>
</dbReference>
<gene>
    <name evidence="4" type="ORF">J2S45_000922</name>
</gene>
<dbReference type="InterPro" id="IPR001509">
    <property type="entry name" value="Epimerase_deHydtase"/>
</dbReference>
<dbReference type="PANTHER" id="PTHR11092">
    <property type="entry name" value="SUGAR NUCLEOTIDE EPIMERASE RELATED"/>
    <property type="match status" value="1"/>
</dbReference>
<comment type="similarity">
    <text evidence="1">Belongs to the NAD(P)-dependent epimerase/dehydratase family. SDR39U1 subfamily.</text>
</comment>
<protein>
    <submittedName>
        <fullName evidence="4">Uncharacterized protein (TIGR01777 family)</fullName>
    </submittedName>
</protein>
<evidence type="ECO:0000313" key="4">
    <source>
        <dbReference type="EMBL" id="MDP9832243.1"/>
    </source>
</evidence>
<organism evidence="4 5">
    <name type="scientific">Trueperella abortisuis</name>
    <dbReference type="NCBI Taxonomy" id="445930"/>
    <lineage>
        <taxon>Bacteria</taxon>
        <taxon>Bacillati</taxon>
        <taxon>Actinomycetota</taxon>
        <taxon>Actinomycetes</taxon>
        <taxon>Actinomycetales</taxon>
        <taxon>Actinomycetaceae</taxon>
        <taxon>Trueperella</taxon>
    </lineage>
</organism>
<sequence>MSRVIVLAGASGFIGSRLIEATLSSGYEVRQLVRSPRHSATAGVTYYAWDPAAGTIDESALAGAYGVVCLNGAGLLSRPWTAAYKRTLWDSRLSSVATLVGAMRSHRPEVFLSGSAVGYYGPDRGDEILTEGSTSGSGFLARLCEAWEEGALTAERLGVRTLRLRTGLVMGGEGGMLGILQHPYRMGLGAKLGDGSAWMSTIARDDYVRALLFLLAHDEVSGPVNMVGPNPVRNAFWHRALARHFRRPAFLTVPTPVARLAGEMASEAVLASQRAYPRALLDHGFTFLAPDVEEIFAHELPLG</sequence>
<dbReference type="Gene3D" id="3.40.50.720">
    <property type="entry name" value="NAD(P)-binding Rossmann-like Domain"/>
    <property type="match status" value="1"/>
</dbReference>
<dbReference type="InterPro" id="IPR010099">
    <property type="entry name" value="SDR39U1"/>
</dbReference>
<keyword evidence="5" id="KW-1185">Reference proteome</keyword>
<accession>A0ABT9PHP6</accession>
<evidence type="ECO:0000259" key="2">
    <source>
        <dbReference type="Pfam" id="PF01370"/>
    </source>
</evidence>
<dbReference type="SUPFAM" id="SSF51735">
    <property type="entry name" value="NAD(P)-binding Rossmann-fold domains"/>
    <property type="match status" value="1"/>
</dbReference>
<dbReference type="Proteomes" id="UP001230145">
    <property type="component" value="Unassembled WGS sequence"/>
</dbReference>
<dbReference type="Pfam" id="PF08338">
    <property type="entry name" value="DUF1731"/>
    <property type="match status" value="1"/>
</dbReference>
<feature type="domain" description="NAD-dependent epimerase/dehydratase" evidence="2">
    <location>
        <begin position="5"/>
        <end position="219"/>
    </location>
</feature>
<comment type="caution">
    <text evidence="4">The sequence shown here is derived from an EMBL/GenBank/DDBJ whole genome shotgun (WGS) entry which is preliminary data.</text>
</comment>
<dbReference type="InterPro" id="IPR013549">
    <property type="entry name" value="DUF1731"/>
</dbReference>
<dbReference type="EMBL" id="JAUSQL010000001">
    <property type="protein sequence ID" value="MDP9832243.1"/>
    <property type="molecule type" value="Genomic_DNA"/>
</dbReference>
<name>A0ABT9PHP6_9ACTO</name>
<dbReference type="PANTHER" id="PTHR11092:SF0">
    <property type="entry name" value="EPIMERASE FAMILY PROTEIN SDR39U1"/>
    <property type="match status" value="1"/>
</dbReference>